<dbReference type="Pfam" id="PF12340">
    <property type="entry name" value="DUF3638"/>
    <property type="match status" value="1"/>
</dbReference>
<dbReference type="PANTHER" id="PTHR13367:SF33">
    <property type="entry name" value="P-LOOP CONTAINING NUCLEOSIDE TRIPHOSPHATE HYDROLASE PROTEIN"/>
    <property type="match status" value="1"/>
</dbReference>
<dbReference type="OrthoDB" id="3182339at2759"/>
<keyword evidence="11" id="KW-1185">Reference proteome</keyword>
<protein>
    <recommendedName>
        <fullName evidence="2">ubiquitinyl hydrolase 1</fullName>
        <ecNumber evidence="2">3.4.19.12</ecNumber>
    </recommendedName>
</protein>
<keyword evidence="6" id="KW-0788">Thiol protease</keyword>
<proteinExistence type="predicted"/>
<keyword evidence="4" id="KW-0833">Ubl conjugation pathway</keyword>
<comment type="caution">
    <text evidence="10">The sequence shown here is derived from an EMBL/GenBank/DDBJ whole genome shotgun (WGS) entry which is preliminary data.</text>
</comment>
<dbReference type="Proteomes" id="UP000799429">
    <property type="component" value="Unassembled WGS sequence"/>
</dbReference>
<evidence type="ECO:0000256" key="7">
    <source>
        <dbReference type="SAM" id="MobiDB-lite"/>
    </source>
</evidence>
<dbReference type="EC" id="3.4.19.12" evidence="2"/>
<evidence type="ECO:0000259" key="9">
    <source>
        <dbReference type="Pfam" id="PF12359"/>
    </source>
</evidence>
<evidence type="ECO:0000313" key="10">
    <source>
        <dbReference type="EMBL" id="KAF2836054.1"/>
    </source>
</evidence>
<evidence type="ECO:0000256" key="5">
    <source>
        <dbReference type="ARBA" id="ARBA00022801"/>
    </source>
</evidence>
<comment type="catalytic activity">
    <reaction evidence="1">
        <text>Thiol-dependent hydrolysis of ester, thioester, amide, peptide and isopeptide bonds formed by the C-terminal Gly of ubiquitin (a 76-residue protein attached to proteins as an intracellular targeting signal).</text>
        <dbReference type="EC" id="3.4.19.12"/>
    </reaction>
</comment>
<dbReference type="InterPro" id="IPR051346">
    <property type="entry name" value="OTU_Deubiquitinase"/>
</dbReference>
<feature type="domain" description="DUF3645" evidence="9">
    <location>
        <begin position="1899"/>
        <end position="1931"/>
    </location>
</feature>
<evidence type="ECO:0000256" key="6">
    <source>
        <dbReference type="ARBA" id="ARBA00022807"/>
    </source>
</evidence>
<accession>A0A9P4VQ10</accession>
<dbReference type="PANTHER" id="PTHR13367">
    <property type="entry name" value="UBIQUITIN THIOESTERASE"/>
    <property type="match status" value="1"/>
</dbReference>
<evidence type="ECO:0000313" key="11">
    <source>
        <dbReference type="Proteomes" id="UP000799429"/>
    </source>
</evidence>
<feature type="region of interest" description="Disordered" evidence="7">
    <location>
        <begin position="1374"/>
        <end position="1394"/>
    </location>
</feature>
<dbReference type="InterPro" id="IPR022099">
    <property type="entry name" value="DUF3638"/>
</dbReference>
<evidence type="ECO:0000259" key="8">
    <source>
        <dbReference type="Pfam" id="PF12340"/>
    </source>
</evidence>
<dbReference type="Pfam" id="PF12359">
    <property type="entry name" value="DUF3645"/>
    <property type="match status" value="1"/>
</dbReference>
<evidence type="ECO:0000256" key="4">
    <source>
        <dbReference type="ARBA" id="ARBA00022786"/>
    </source>
</evidence>
<reference evidence="10" key="1">
    <citation type="journal article" date="2020" name="Stud. Mycol.">
        <title>101 Dothideomycetes genomes: a test case for predicting lifestyles and emergence of pathogens.</title>
        <authorList>
            <person name="Haridas S."/>
            <person name="Albert R."/>
            <person name="Binder M."/>
            <person name="Bloem J."/>
            <person name="Labutti K."/>
            <person name="Salamov A."/>
            <person name="Andreopoulos B."/>
            <person name="Baker S."/>
            <person name="Barry K."/>
            <person name="Bills G."/>
            <person name="Bluhm B."/>
            <person name="Cannon C."/>
            <person name="Castanera R."/>
            <person name="Culley D."/>
            <person name="Daum C."/>
            <person name="Ezra D."/>
            <person name="Gonzalez J."/>
            <person name="Henrissat B."/>
            <person name="Kuo A."/>
            <person name="Liang C."/>
            <person name="Lipzen A."/>
            <person name="Lutzoni F."/>
            <person name="Magnuson J."/>
            <person name="Mondo S."/>
            <person name="Nolan M."/>
            <person name="Ohm R."/>
            <person name="Pangilinan J."/>
            <person name="Park H.-J."/>
            <person name="Ramirez L."/>
            <person name="Alfaro M."/>
            <person name="Sun H."/>
            <person name="Tritt A."/>
            <person name="Yoshinaga Y."/>
            <person name="Zwiers L.-H."/>
            <person name="Turgeon B."/>
            <person name="Goodwin S."/>
            <person name="Spatafora J."/>
            <person name="Crous P."/>
            <person name="Grigoriev I."/>
        </authorList>
    </citation>
    <scope>NUCLEOTIDE SEQUENCE</scope>
    <source>
        <strain evidence="10">CBS 101060</strain>
    </source>
</reference>
<keyword evidence="3" id="KW-0645">Protease</keyword>
<dbReference type="InterPro" id="IPR022105">
    <property type="entry name" value="DUF3645"/>
</dbReference>
<dbReference type="EMBL" id="MU006105">
    <property type="protein sequence ID" value="KAF2836054.1"/>
    <property type="molecule type" value="Genomic_DNA"/>
</dbReference>
<evidence type="ECO:0000256" key="1">
    <source>
        <dbReference type="ARBA" id="ARBA00000707"/>
    </source>
</evidence>
<keyword evidence="5" id="KW-0378">Hydrolase</keyword>
<evidence type="ECO:0000256" key="2">
    <source>
        <dbReference type="ARBA" id="ARBA00012759"/>
    </source>
</evidence>
<name>A0A9P4VQ10_9PEZI</name>
<dbReference type="GO" id="GO:0006508">
    <property type="term" value="P:proteolysis"/>
    <property type="evidence" value="ECO:0007669"/>
    <property type="project" value="UniProtKB-KW"/>
</dbReference>
<evidence type="ECO:0000256" key="3">
    <source>
        <dbReference type="ARBA" id="ARBA00022670"/>
    </source>
</evidence>
<feature type="domain" description="DUF3638" evidence="8">
    <location>
        <begin position="1562"/>
        <end position="1776"/>
    </location>
</feature>
<gene>
    <name evidence="10" type="ORF">M501DRAFT_1026273</name>
</gene>
<sequence>MFDFEDWVAKKMIEWLRSVTPGSIDKAEALADMLENYATFATAHYKCDPVSLSNAYLTIAELWVALDTIATESIPLLLEFSPEVPVELFQHLLLPKLAQMERLQNVEAYLKERKSSALPHNPCIFADPASGTFGVQYFDQSREHQVLRRSILEKAHDNREKKIQEFFQKQSKFEIIRARSYGREHTFLGPAATWHVPEQCKKCVERREFESMKIAIFEEPLPADEHKAKFIVFELLLPTTFVCWRNSTWLVIQDLARNESVIGEPCIQTLSNQRELPFQENSSARTRISLGTSKKPFMVAHWRYEKFSDASVESIIRPLGADYKFLDLKNLDKNRPQWVAGQKKDLSFQPKCTLTLPSGSFEQFQWAVNSPLEPANRAISEQGACPHDLDLNLQYAFLSLRSGERLQWLNMARELSSSNLIYTEPVVVLFTQASLQTGTEHKSSARRESHFLFEDASFCYALLDAVSRRKLLSEGNWSEHHCISILIDICLRTLSLSPSKEIVRLALDYLRDLRSSTMEWCRDLYKRIGEDESQSKFQTMLFKAAALCQHTVDVDGKFLDDVFADETTIAIFIETAILIHLSGEHITTRTQRISHTVSPKLESAICKNTISDGMSQALSRFIPSLSIVEPWRPVSFDNRKGWVTTLTQSMSNRNKQRIHFHLLTGEFYVEGIEFGQLPTLYGDSHLVGRLFHKSKLSACPSDMTGMKYMHPHPIEGHKVHFGLDHGTLFIRAEKCTQILELIDDRRLSYNLPKSFTKGYFHWIDIETKTIHLRLLQSPWDDTPWSLTLEDEKYVLTSGTKILLNPKSDIASDLCEIFSNIEEKKLINVYTNAQGRLEVELPRYDLNFFINSNGELESPEYGSVVASSQTLPTLHGVESKLILQESNNRNQGGKTLVLVPYGDVETSISKEPSDHTLVTIHNKDALKVRYFVFQVDTNLCKLQTPPELLAALFLIYLHAVSSSALPDKLTGLTGVEEALRRLGESSLRPCSPLGSEEMKILELIAQLTPKREFYPRDMTVQEKVEWNKSIPKFNQHEGFVFAVRGIIASNEYLITLTSSRVDAIQPNHQGDELLLLKAHAQNRRFRSNLPASDANEENLDRLYKSRDSGINPDAQRCYNISNIISEWPKSLNVDTNLLQTMMTWTKVSGFGTVFEEHSIVELIEMCLPGNWGSLFELCRHSTPANGVYKLMFTFGTIAFGVPHIEKHLRALIAISISGQFSGDLRLGSGSFDLMAPREPDRNVMETELRRIEILKGSGSISRGTKRQRIDLPQLNAGIDTFIRQLMDRWPTEHIVETPTYMSLSWTPRENSMRWLTNYISDIYRNHKFVDCIQRIQGVLSVMNCPHSQHLLQPPQITSPTLEPSAPYLPAPSLEEVLSNSSHPTSLPSPPSGLRATTLLKRNDTQDSFHDLEDITGELISDKHLTVRNYGKELQKSLNALKVHERPLLPPELPFDTVQLASYQGACLKYVWEVFEIIRAKLEPENDSSIMFREAGIWPKLTPQTLLARLASTQISKLPPAWKPALICYGEALANLQQAERLVRFAATANIVMFNKELENMGPRNWDVGGFPDWLILELENDFRIRPIQVLVAKKMIFQTSNFVTQLNMGEGKSSVIIPMVVSVLANGEQLARVVSLKPLLPQTHRLLSQRLGGLINRRVFAIPFTRTSDVSPALLTRLECLYRESIKERAVHVTLPEYMLSFRLSGREKLQTRPALGGQLIRIDEWLRRNTRDVMDESDEILDPRYQLVYTVGTQQPIDGHAERWTICQDILTQVIFVVRSLVKKKPGSLEVDERPGCFPTLSFLDASIGDRILQGLLQCIAQGRLECFSFNFDSSSKKAILRFIQGQDLSEGDANLINQLVGSDPRQRVVFYTLRGLIGHRVLLFALQKKRWLVEYGLDLKRCLMAVPYRAKSVPSIASEFAHPDCALLLTCLSYYYHGLTNSQIFQCFEQLQKERTGSDVYASWAKSAQGLPARFMNLRSINLGDNITCCRDVFPHLKYNKKVCDYFMDKIVFPKEAKTFHKKLGASSWDIPAPSNGHITTGFSGTNDTRDLLPLSIKQEDIDDNLHTNALVMNYIIREENRTYMLAADEQGRKLSVPDLLQFISEQSPNVCALIDVGAQVLEMQNIEVVQEWLKVVPDAEAALYFDEHDELMVIDRLNISYRFVSSPYRHNLESCLVYFDEVHTRGVDLVMPDGFRAAVTLGPGLVKDKLVQACMRMRKLGGFGHSIMFIGSPEISLGLQKTSKGENLTSEHVLKWCIQETCDRHERILPFWVTQGVEFVRKEIEFTKLLDGREIQEAVRDQNAVEEYSSKIVEQEEKGLEQLYGASDTRSEQIETAIKLYDTEPFIEELRNRWTLEEQIRELDPEVEREQHTERPPKRPITVPAVSNDIVHFVRKGKLPTEATTVVQAFKAITKDICSNLFVTRDFLRTVIARAGEKADNYLRPVHWVLTSRKRSQVIIISPWEANELMGDIRASEYISLHVYAPQITKTMVDFSHLDVLVVGAWSKGNEVSLDTLLALKLYAGALYLKDSAEYERLLYFLGIDPQTLLFVPPDSRPKKREWKKSPFSSSPLPFLKGWIGHRMRGQSFARTHMGNVIEGKRLWEREF</sequence>
<dbReference type="GO" id="GO:0004843">
    <property type="term" value="F:cysteine-type deubiquitinase activity"/>
    <property type="evidence" value="ECO:0007669"/>
    <property type="project" value="UniProtKB-EC"/>
</dbReference>
<organism evidence="10 11">
    <name type="scientific">Patellaria atrata CBS 101060</name>
    <dbReference type="NCBI Taxonomy" id="1346257"/>
    <lineage>
        <taxon>Eukaryota</taxon>
        <taxon>Fungi</taxon>
        <taxon>Dikarya</taxon>
        <taxon>Ascomycota</taxon>
        <taxon>Pezizomycotina</taxon>
        <taxon>Dothideomycetes</taxon>
        <taxon>Dothideomycetes incertae sedis</taxon>
        <taxon>Patellariales</taxon>
        <taxon>Patellariaceae</taxon>
        <taxon>Patellaria</taxon>
    </lineage>
</organism>